<reference evidence="2" key="2">
    <citation type="journal article" date="2023" name="BMC Genomics">
        <title>Pest status, molecular evolution, and epigenetic factors derived from the genome assembly of Frankliniella fusca, a thysanopteran phytovirus vector.</title>
        <authorList>
            <person name="Catto M.A."/>
            <person name="Labadie P.E."/>
            <person name="Jacobson A.L."/>
            <person name="Kennedy G.G."/>
            <person name="Srinivasan R."/>
            <person name="Hunt B.G."/>
        </authorList>
    </citation>
    <scope>NUCLEOTIDE SEQUENCE</scope>
    <source>
        <strain evidence="2">PL_HMW_Pooled</strain>
    </source>
</reference>
<dbReference type="Pfam" id="PF13837">
    <property type="entry name" value="Myb_DNA-bind_4"/>
    <property type="match status" value="1"/>
</dbReference>
<comment type="caution">
    <text evidence="2">The sequence shown here is derived from an EMBL/GenBank/DDBJ whole genome shotgun (WGS) entry which is preliminary data.</text>
</comment>
<dbReference type="AlphaFoldDB" id="A0AAE1H7U3"/>
<sequence>MKVINVPHPFWKLQFKSFLERLRLKYKIEQDQKTCIVDVRDYCKNTQSVIVEFTTEAVLLKFINEVQRCHFLNHTLEFQVCTESKQDVSDIFPKLSLYKESTILDDTKISNNKSYEKTIQMDISEEEIQIPNQSISCGPCLLVEELPDDFVEAHFRNFLNKFAWNSFILSKPTEAVVNITEVDDFDLTCKVEFISQDVAKRYFNLQPIHNEDKDVIFKRIPANEETKCDTPVSYGPCLLVEELPDDFVEAHFRNYLNKFAWKSLILSKPTEAVVNITEVDKISLTCKVEFICQDVAKRYFNLQPMHYEDKDVIFKRIPANEETKCDTPVSYGPCLLVEELPDDFVEAHFRNYLNKFAWKSLILSKPTEAVVNITEVDKISLTCKVEFICQDVAKRYFNLQPMHYEDKDVIFKRIPAKEETKCDTPVSYGPCLLVEELPDDFVEAHFRNFLNKFAWNSFILSKPTEAVVNITEVDDFDLTCKVEFISQDVAKRYFNLQPMHYEDKDVIFKRIPANEETNCDTPVSYGPCLLVEELPDDFVEAHFRNFLNKFAWNSFILSKPSEAVVNITEVDKIALTCKVEFISQDVAKRYFNLQPMHYEDKDVIFKRIPANEETNCDTPVSYGPCLLVEELPDDFVEAHFRNYLNKFAWKSLILSKPTEAVVNITEVDKIALTCKVEFICQDVAKRYFNLQPMHYEDKDVIFKRIPANEETICNTPVSYGPCLLVEELPDDFVEAHFRNYLNKFAWNSFILSKPSEAVVNITEVDKIALTCKVEFISQDVAKIYFNLQPMHYEDKDVIFKRIPANEATKCDTPVSYGPCLLVEELPDDFVDAHFRNYLNKFAWKSLILSKPTEAVVNITEVDKIAHTCKVEFLSGDVAKNIFKLQYMEYEDKVLKFMRVPENLKQVHGPSNPFDMSPSFELMSDFSSPASDDLDLGPCGVTVPYCNADKNNNAKVNLDAPDGTKEFYSCLLQLRRAFSGKNHSSAYARLLGDLAQKNVETSIPELVKKRKALLDGYNRAKRLQMGTFVVKGEDMLPFCKVVFGGEPIESLEKTKFCDLANPDEVAEKSAVFTKGAVFTNTATKCILSLIESNLDAFNNASGRTRFWKDISKALVDKGHWYDSAQCENHFLGLQKKFKDIEVMRSKTGVAVDDYDSKWPYFSQMQNIMRGNVTVYPKGTVACGSTFQVSIDAEYSLDRTAEKPFKQVKSSKDERTEVLKDLVKTLAEKNKILKRKS</sequence>
<evidence type="ECO:0000313" key="3">
    <source>
        <dbReference type="Proteomes" id="UP001219518"/>
    </source>
</evidence>
<name>A0AAE1H7U3_9NEOP</name>
<protein>
    <submittedName>
        <fullName evidence="2">Trihelix transcription factor GT-4</fullName>
    </submittedName>
</protein>
<accession>A0AAE1H7U3</accession>
<dbReference type="EMBL" id="JAHWGI010000505">
    <property type="protein sequence ID" value="KAK3916258.1"/>
    <property type="molecule type" value="Genomic_DNA"/>
</dbReference>
<gene>
    <name evidence="2" type="ORF">KUF71_006126</name>
</gene>
<organism evidence="2 3">
    <name type="scientific">Frankliniella fusca</name>
    <dbReference type="NCBI Taxonomy" id="407009"/>
    <lineage>
        <taxon>Eukaryota</taxon>
        <taxon>Metazoa</taxon>
        <taxon>Ecdysozoa</taxon>
        <taxon>Arthropoda</taxon>
        <taxon>Hexapoda</taxon>
        <taxon>Insecta</taxon>
        <taxon>Pterygota</taxon>
        <taxon>Neoptera</taxon>
        <taxon>Paraneoptera</taxon>
        <taxon>Thysanoptera</taxon>
        <taxon>Terebrantia</taxon>
        <taxon>Thripoidea</taxon>
        <taxon>Thripidae</taxon>
        <taxon>Frankliniella</taxon>
    </lineage>
</organism>
<feature type="domain" description="Myb/SANT-like DNA-binding" evidence="1">
    <location>
        <begin position="1077"/>
        <end position="1166"/>
    </location>
</feature>
<keyword evidence="3" id="KW-1185">Reference proteome</keyword>
<dbReference type="InterPro" id="IPR044822">
    <property type="entry name" value="Myb_DNA-bind_4"/>
</dbReference>
<reference evidence="2" key="1">
    <citation type="submission" date="2021-07" db="EMBL/GenBank/DDBJ databases">
        <authorList>
            <person name="Catto M.A."/>
            <person name="Jacobson A."/>
            <person name="Kennedy G."/>
            <person name="Labadie P."/>
            <person name="Hunt B.G."/>
            <person name="Srinivasan R."/>
        </authorList>
    </citation>
    <scope>NUCLEOTIDE SEQUENCE</scope>
    <source>
        <strain evidence="2">PL_HMW_Pooled</strain>
        <tissue evidence="2">Head</tissue>
    </source>
</reference>
<proteinExistence type="predicted"/>
<evidence type="ECO:0000259" key="1">
    <source>
        <dbReference type="Pfam" id="PF13837"/>
    </source>
</evidence>
<dbReference type="Proteomes" id="UP001219518">
    <property type="component" value="Unassembled WGS sequence"/>
</dbReference>
<evidence type="ECO:0000313" key="2">
    <source>
        <dbReference type="EMBL" id="KAK3916258.1"/>
    </source>
</evidence>